<dbReference type="Proteomes" id="UP001148203">
    <property type="component" value="Unassembled WGS sequence"/>
</dbReference>
<evidence type="ECO:0000256" key="1">
    <source>
        <dbReference type="ARBA" id="ARBA00000553"/>
    </source>
</evidence>
<organism evidence="9 10">
    <name type="scientific">Pseudomonas fontis</name>
    <dbReference type="NCBI Taxonomy" id="2942633"/>
    <lineage>
        <taxon>Bacteria</taxon>
        <taxon>Pseudomonadati</taxon>
        <taxon>Pseudomonadota</taxon>
        <taxon>Gammaproteobacteria</taxon>
        <taxon>Pseudomonadales</taxon>
        <taxon>Pseudomonadaceae</taxon>
        <taxon>Pseudomonas</taxon>
    </lineage>
</organism>
<keyword evidence="5" id="KW-0862">Zinc</keyword>
<reference evidence="9 10" key="1">
    <citation type="submission" date="2022-05" db="EMBL/GenBank/DDBJ databases">
        <title>Novel Pseudomonas spp. Isolated from a Rainbow Trout Aquaculture Facility.</title>
        <authorList>
            <person name="Testerman T."/>
            <person name="Graf J."/>
        </authorList>
    </citation>
    <scope>NUCLEOTIDE SEQUENCE [LARGE SCALE GENOMIC DNA]</scope>
    <source>
        <strain evidence="9 10">ID681</strain>
    </source>
</reference>
<evidence type="ECO:0000256" key="6">
    <source>
        <dbReference type="ARBA" id="ARBA00047989"/>
    </source>
</evidence>
<accession>A0ABT5NT82</accession>
<name>A0ABT5NT82_9PSED</name>
<gene>
    <name evidence="9" type="ORF">M5G11_12395</name>
</gene>
<protein>
    <submittedName>
        <fullName evidence="9">Polyphenol oxidase family protein</fullName>
    </submittedName>
</protein>
<keyword evidence="4" id="KW-0479">Metal-binding</keyword>
<keyword evidence="3" id="KW-0808">Transferase</keyword>
<evidence type="ECO:0000256" key="4">
    <source>
        <dbReference type="ARBA" id="ARBA00022723"/>
    </source>
</evidence>
<comment type="catalytic activity">
    <reaction evidence="7">
        <text>adenosine + phosphate = alpha-D-ribose 1-phosphate + adenine</text>
        <dbReference type="Rhea" id="RHEA:27642"/>
        <dbReference type="ChEBI" id="CHEBI:16335"/>
        <dbReference type="ChEBI" id="CHEBI:16708"/>
        <dbReference type="ChEBI" id="CHEBI:43474"/>
        <dbReference type="ChEBI" id="CHEBI:57720"/>
        <dbReference type="EC" id="2.4.2.1"/>
    </reaction>
    <physiologicalReaction direction="left-to-right" evidence="7">
        <dbReference type="Rhea" id="RHEA:27643"/>
    </physiologicalReaction>
</comment>
<proteinExistence type="inferred from homology"/>
<comment type="similarity">
    <text evidence="2">Belongs to the purine nucleoside phosphorylase YfiH/LACC1 family.</text>
</comment>
<evidence type="ECO:0000313" key="10">
    <source>
        <dbReference type="Proteomes" id="UP001148203"/>
    </source>
</evidence>
<dbReference type="InterPro" id="IPR011324">
    <property type="entry name" value="Cytotoxic_necrot_fac-like_cat"/>
</dbReference>
<dbReference type="CDD" id="cd16833">
    <property type="entry name" value="YfiH"/>
    <property type="match status" value="1"/>
</dbReference>
<dbReference type="Pfam" id="PF02578">
    <property type="entry name" value="Cu-oxidase_4"/>
    <property type="match status" value="1"/>
</dbReference>
<dbReference type="InterPro" id="IPR038371">
    <property type="entry name" value="Cu_polyphenol_OxRdtase_sf"/>
</dbReference>
<comment type="catalytic activity">
    <reaction evidence="6">
        <text>adenosine + H2O + H(+) = inosine + NH4(+)</text>
        <dbReference type="Rhea" id="RHEA:24408"/>
        <dbReference type="ChEBI" id="CHEBI:15377"/>
        <dbReference type="ChEBI" id="CHEBI:15378"/>
        <dbReference type="ChEBI" id="CHEBI:16335"/>
        <dbReference type="ChEBI" id="CHEBI:17596"/>
        <dbReference type="ChEBI" id="CHEBI:28938"/>
        <dbReference type="EC" id="3.5.4.4"/>
    </reaction>
    <physiologicalReaction direction="left-to-right" evidence="6">
        <dbReference type="Rhea" id="RHEA:24409"/>
    </physiologicalReaction>
</comment>
<evidence type="ECO:0000313" key="9">
    <source>
        <dbReference type="EMBL" id="MDD0991338.1"/>
    </source>
</evidence>
<evidence type="ECO:0000256" key="2">
    <source>
        <dbReference type="ARBA" id="ARBA00007353"/>
    </source>
</evidence>
<keyword evidence="10" id="KW-1185">Reference proteome</keyword>
<evidence type="ECO:0000256" key="3">
    <source>
        <dbReference type="ARBA" id="ARBA00022679"/>
    </source>
</evidence>
<evidence type="ECO:0000256" key="5">
    <source>
        <dbReference type="ARBA" id="ARBA00022833"/>
    </source>
</evidence>
<dbReference type="PANTHER" id="PTHR30616">
    <property type="entry name" value="UNCHARACTERIZED PROTEIN YFIH"/>
    <property type="match status" value="1"/>
</dbReference>
<dbReference type="PANTHER" id="PTHR30616:SF3">
    <property type="entry name" value="PURINE NUCLEOSIDE PHOSPHORYLASE"/>
    <property type="match status" value="1"/>
</dbReference>
<evidence type="ECO:0000256" key="8">
    <source>
        <dbReference type="ARBA" id="ARBA00049893"/>
    </source>
</evidence>
<comment type="caution">
    <text evidence="9">The sequence shown here is derived from an EMBL/GenBank/DDBJ whole genome shotgun (WGS) entry which is preliminary data.</text>
</comment>
<dbReference type="EMBL" id="JAMDGY010000027">
    <property type="protein sequence ID" value="MDD0991338.1"/>
    <property type="molecule type" value="Genomic_DNA"/>
</dbReference>
<sequence>MYFTMAFFSENLSCLPHITHSFDHAGDSLKPRDIFYCIQKHGANIIQTGLHQKSDCIAADAIFTRSTRPIGIVTADCLPILLGSSKDEFVAVIHGGWRGLTTGVISNSFRAFRQAGIPLQNIQLSIGPAIEPCCYEVSSELINHIEHVHGKLWRGRTSPWTKTRKELNVLRAPAGVNGVWLDLKLYCTYLLESEGLYPEQIQHIEKCTYCSGEVLGSYRRRTHRAETKSFQHSWISLNHD</sequence>
<evidence type="ECO:0000256" key="7">
    <source>
        <dbReference type="ARBA" id="ARBA00048968"/>
    </source>
</evidence>
<dbReference type="SUPFAM" id="SSF64438">
    <property type="entry name" value="CNF1/YfiH-like putative cysteine hydrolases"/>
    <property type="match status" value="1"/>
</dbReference>
<comment type="catalytic activity">
    <reaction evidence="8">
        <text>S-methyl-5'-thioadenosine + phosphate = 5-(methylsulfanyl)-alpha-D-ribose 1-phosphate + adenine</text>
        <dbReference type="Rhea" id="RHEA:11852"/>
        <dbReference type="ChEBI" id="CHEBI:16708"/>
        <dbReference type="ChEBI" id="CHEBI:17509"/>
        <dbReference type="ChEBI" id="CHEBI:43474"/>
        <dbReference type="ChEBI" id="CHEBI:58533"/>
        <dbReference type="EC" id="2.4.2.28"/>
    </reaction>
    <physiologicalReaction direction="left-to-right" evidence="8">
        <dbReference type="Rhea" id="RHEA:11853"/>
    </physiologicalReaction>
</comment>
<dbReference type="Gene3D" id="3.60.140.10">
    <property type="entry name" value="CNF1/YfiH-like putative cysteine hydrolases"/>
    <property type="match status" value="1"/>
</dbReference>
<comment type="catalytic activity">
    <reaction evidence="1">
        <text>inosine + phosphate = alpha-D-ribose 1-phosphate + hypoxanthine</text>
        <dbReference type="Rhea" id="RHEA:27646"/>
        <dbReference type="ChEBI" id="CHEBI:17368"/>
        <dbReference type="ChEBI" id="CHEBI:17596"/>
        <dbReference type="ChEBI" id="CHEBI:43474"/>
        <dbReference type="ChEBI" id="CHEBI:57720"/>
        <dbReference type="EC" id="2.4.2.1"/>
    </reaction>
    <physiologicalReaction direction="left-to-right" evidence="1">
        <dbReference type="Rhea" id="RHEA:27647"/>
    </physiologicalReaction>
</comment>
<dbReference type="InterPro" id="IPR003730">
    <property type="entry name" value="Cu_polyphenol_OxRdtase"/>
</dbReference>